<name>A0A3B0XL73_9ZZZZ</name>
<dbReference type="SUPFAM" id="SSF53659">
    <property type="entry name" value="Isocitrate/Isopropylmalate dehydrogenase-like"/>
    <property type="match status" value="1"/>
</dbReference>
<evidence type="ECO:0000256" key="6">
    <source>
        <dbReference type="ARBA" id="ARBA00023002"/>
    </source>
</evidence>
<organism evidence="10">
    <name type="scientific">hydrothermal vent metagenome</name>
    <dbReference type="NCBI Taxonomy" id="652676"/>
    <lineage>
        <taxon>unclassified sequences</taxon>
        <taxon>metagenomes</taxon>
        <taxon>ecological metagenomes</taxon>
    </lineage>
</organism>
<dbReference type="InterPro" id="IPR005255">
    <property type="entry name" value="PdxA_fam"/>
</dbReference>
<keyword evidence="8" id="KW-0664">Pyridoxine biosynthesis</keyword>
<dbReference type="AlphaFoldDB" id="A0A3B0XL73"/>
<evidence type="ECO:0000313" key="10">
    <source>
        <dbReference type="EMBL" id="VAW62589.1"/>
    </source>
</evidence>
<dbReference type="PANTHER" id="PTHR30004:SF5">
    <property type="entry name" value="4-HYDROXYTHREONINE-4-PHOSPHATE DEHYDROGENASE"/>
    <property type="match status" value="1"/>
</dbReference>
<dbReference type="GO" id="GO:0008615">
    <property type="term" value="P:pyridoxine biosynthetic process"/>
    <property type="evidence" value="ECO:0007669"/>
    <property type="project" value="UniProtKB-KW"/>
</dbReference>
<keyword evidence="5" id="KW-0521">NADP</keyword>
<evidence type="ECO:0000256" key="9">
    <source>
        <dbReference type="ARBA" id="ARBA00023285"/>
    </source>
</evidence>
<dbReference type="InterPro" id="IPR037510">
    <property type="entry name" value="PdxA"/>
</dbReference>
<keyword evidence="4" id="KW-0460">Magnesium</keyword>
<keyword evidence="1" id="KW-0963">Cytoplasm</keyword>
<evidence type="ECO:0000256" key="8">
    <source>
        <dbReference type="ARBA" id="ARBA00023096"/>
    </source>
</evidence>
<reference evidence="10" key="1">
    <citation type="submission" date="2018-06" db="EMBL/GenBank/DDBJ databases">
        <authorList>
            <person name="Zhirakovskaya E."/>
        </authorList>
    </citation>
    <scope>NUCLEOTIDE SEQUENCE</scope>
</reference>
<evidence type="ECO:0000256" key="1">
    <source>
        <dbReference type="ARBA" id="ARBA00022490"/>
    </source>
</evidence>
<dbReference type="HAMAP" id="MF_00536">
    <property type="entry name" value="PdxA"/>
    <property type="match status" value="1"/>
</dbReference>
<dbReference type="Gene3D" id="3.40.718.10">
    <property type="entry name" value="Isopropylmalate Dehydrogenase"/>
    <property type="match status" value="1"/>
</dbReference>
<keyword evidence="6 10" id="KW-0560">Oxidoreductase</keyword>
<dbReference type="GO" id="GO:0051287">
    <property type="term" value="F:NAD binding"/>
    <property type="evidence" value="ECO:0007669"/>
    <property type="project" value="InterPro"/>
</dbReference>
<gene>
    <name evidence="10" type="ORF">MNBD_GAMMA09-3789</name>
</gene>
<keyword evidence="3" id="KW-0862">Zinc</keyword>
<dbReference type="EMBL" id="UOFI01000023">
    <property type="protein sequence ID" value="VAW62589.1"/>
    <property type="molecule type" value="Genomic_DNA"/>
</dbReference>
<protein>
    <submittedName>
        <fullName evidence="10">4-hydroxythreonine-4-phosphate dehydrogenase</fullName>
        <ecNumber evidence="10">1.1.1.262</ecNumber>
    </submittedName>
</protein>
<dbReference type="EC" id="1.1.1.262" evidence="10"/>
<dbReference type="GO" id="GO:0042823">
    <property type="term" value="P:pyridoxal phosphate biosynthetic process"/>
    <property type="evidence" value="ECO:0007669"/>
    <property type="project" value="InterPro"/>
</dbReference>
<keyword evidence="7" id="KW-0520">NAD</keyword>
<sequence length="340" mass="36481">MPPVIAITPGEPAGIGPDLAILSSQERFPCQRIYFADPDLLCERAHALKVSTHIQVLSSLESIPQVDENQPNNLLVWPVRLTEPAVAGKLNPVNADYVLSCIRLAVESQQKQQTHALMTGPIHKGVINASGTPFSGHTEYLAELSGGTPVMMLASEKDKLRVALVTTHLPLNQVSSAINKQNLQQVISILHNDLQQKYGISNPHIFVCGLNPHAGEDGHMGREEIEIITPVLNALRSQGLHLTGPLPADTLFTPAHLKDADAVLAMYHDQGLPVLKHVGFGHAINITLGLPIIRTSVDHGTALDLAGTLNIDTGSYTAALNTAILLANNTAITLHTRKTA</sequence>
<dbReference type="Pfam" id="PF04166">
    <property type="entry name" value="PdxA"/>
    <property type="match status" value="1"/>
</dbReference>
<evidence type="ECO:0000256" key="5">
    <source>
        <dbReference type="ARBA" id="ARBA00022857"/>
    </source>
</evidence>
<proteinExistence type="inferred from homology"/>
<evidence type="ECO:0000256" key="7">
    <source>
        <dbReference type="ARBA" id="ARBA00023027"/>
    </source>
</evidence>
<evidence type="ECO:0000256" key="4">
    <source>
        <dbReference type="ARBA" id="ARBA00022842"/>
    </source>
</evidence>
<evidence type="ECO:0000256" key="2">
    <source>
        <dbReference type="ARBA" id="ARBA00022723"/>
    </source>
</evidence>
<keyword evidence="2" id="KW-0479">Metal-binding</keyword>
<evidence type="ECO:0000256" key="3">
    <source>
        <dbReference type="ARBA" id="ARBA00022833"/>
    </source>
</evidence>
<dbReference type="GO" id="GO:0046872">
    <property type="term" value="F:metal ion binding"/>
    <property type="evidence" value="ECO:0007669"/>
    <property type="project" value="UniProtKB-KW"/>
</dbReference>
<accession>A0A3B0XL73</accession>
<dbReference type="GO" id="GO:0050570">
    <property type="term" value="F:4-hydroxythreonine-4-phosphate dehydrogenase activity"/>
    <property type="evidence" value="ECO:0007669"/>
    <property type="project" value="UniProtKB-EC"/>
</dbReference>
<dbReference type="NCBIfam" id="TIGR00557">
    <property type="entry name" value="pdxA"/>
    <property type="match status" value="1"/>
</dbReference>
<keyword evidence="9" id="KW-0170">Cobalt</keyword>
<dbReference type="PANTHER" id="PTHR30004">
    <property type="entry name" value="4-HYDROXYTHREONINE-4-PHOSPHATE DEHYDROGENASE"/>
    <property type="match status" value="1"/>
</dbReference>